<reference evidence="5 6" key="1">
    <citation type="submission" date="2020-08" db="EMBL/GenBank/DDBJ databases">
        <title>Genomic Encyclopedia of Type Strains, Phase IV (KMG-IV): sequencing the most valuable type-strain genomes for metagenomic binning, comparative biology and taxonomic classification.</title>
        <authorList>
            <person name="Goeker M."/>
        </authorList>
    </citation>
    <scope>NUCLEOTIDE SEQUENCE [LARGE SCALE GENOMIC DNA]</scope>
    <source>
        <strain evidence="5 6">DSM 12251</strain>
    </source>
</reference>
<organism evidence="5 6">
    <name type="scientific">Prosthecobacter dejongeii</name>
    <dbReference type="NCBI Taxonomy" id="48465"/>
    <lineage>
        <taxon>Bacteria</taxon>
        <taxon>Pseudomonadati</taxon>
        <taxon>Verrucomicrobiota</taxon>
        <taxon>Verrucomicrobiia</taxon>
        <taxon>Verrucomicrobiales</taxon>
        <taxon>Verrucomicrobiaceae</taxon>
        <taxon>Prosthecobacter</taxon>
    </lineage>
</organism>
<evidence type="ECO:0000256" key="4">
    <source>
        <dbReference type="SAM" id="SignalP"/>
    </source>
</evidence>
<feature type="repeat" description="TPR" evidence="1">
    <location>
        <begin position="550"/>
        <end position="583"/>
    </location>
</feature>
<comment type="caution">
    <text evidence="5">The sequence shown here is derived from an EMBL/GenBank/DDBJ whole genome shotgun (WGS) entry which is preliminary data.</text>
</comment>
<feature type="repeat" description="TPR" evidence="1">
    <location>
        <begin position="618"/>
        <end position="651"/>
    </location>
</feature>
<accession>A0A7W7YLW4</accession>
<dbReference type="Gene3D" id="1.25.40.10">
    <property type="entry name" value="Tetratricopeptide repeat domain"/>
    <property type="match status" value="2"/>
</dbReference>
<gene>
    <name evidence="5" type="ORF">HNQ64_002777</name>
</gene>
<dbReference type="InterPro" id="IPR011990">
    <property type="entry name" value="TPR-like_helical_dom_sf"/>
</dbReference>
<evidence type="ECO:0000313" key="5">
    <source>
        <dbReference type="EMBL" id="MBB5038514.1"/>
    </source>
</evidence>
<proteinExistence type="predicted"/>
<dbReference type="InterPro" id="IPR019734">
    <property type="entry name" value="TPR_rpt"/>
</dbReference>
<dbReference type="PANTHER" id="PTHR12558">
    <property type="entry name" value="CELL DIVISION CYCLE 16,23,27"/>
    <property type="match status" value="1"/>
</dbReference>
<dbReference type="Gene3D" id="6.10.250.3110">
    <property type="match status" value="1"/>
</dbReference>
<dbReference type="PROSITE" id="PS50005">
    <property type="entry name" value="TPR"/>
    <property type="match status" value="2"/>
</dbReference>
<evidence type="ECO:0000256" key="2">
    <source>
        <dbReference type="SAM" id="Coils"/>
    </source>
</evidence>
<sequence>MKKMRLAPLAAFGLALLFAPFASAQVDDAAEQFFRGYLMKKDAEKMETDGNFAGALQVYQQMGQIFDTVAQSHPEWQPNLLANRRGLTQQAITRVQGRLAQPAAAPAPAPTAAPAPAAAPTMPVFTGSTEAPGPGTLAAPAGTLPSLSDVLSQWEQNYRQRMLQLETQNNQMQMDLTKWQQWYQWASGEITTAREDKETLAGKSAAMEKAIETMKQEVAAGRAANGQLDALVKEKLNIEVEYRKASQRLTAAEQASKEASQKLADASLRISTLEKERNELLVERDAAVKQRNEAVSARDIAVQERDKLSAQALGMQTEIEALKKRAPAKDDVKLIVAENDRLKKELETAQKQVASLQSDVTRKDQEITQLRGQITTLQTEMTALRQQSATFQNQVADLTLQLKNLQDGKPAAMTPELAQENELLREIIMRQLRSQYRQQQAKDLVLAELQKMQGVSSKLLEQVEELRGSRMTLTPDEEKLFSDPSVREMLGGDGIQGTLIAQAPKPAGTAPTEKPVDALLLKANEAFGAQKFSEAAALYEDALRADPKSTTALVGLGYSRQRENKLSEAEAALKKCLTIDPTHELAAFHLGVTHFKQQRWNDATAAFEKGLAKNSKNARARHYLGIISTKLNLLDRAEREFKTALAIDPNYGEAHFNLAVLYATWDPPQWDKAKSEYGEALKKGVAPDEALEKLLKGTGKSVSAR</sequence>
<dbReference type="Pfam" id="PF13432">
    <property type="entry name" value="TPR_16"/>
    <property type="match status" value="2"/>
</dbReference>
<dbReference type="PANTHER" id="PTHR12558:SF13">
    <property type="entry name" value="CELL DIVISION CYCLE PROTEIN 27 HOMOLOG"/>
    <property type="match status" value="1"/>
</dbReference>
<dbReference type="SMART" id="SM00028">
    <property type="entry name" value="TPR"/>
    <property type="match status" value="4"/>
</dbReference>
<protein>
    <submittedName>
        <fullName evidence="5">Tetratricopeptide (TPR) repeat protein</fullName>
    </submittedName>
</protein>
<feature type="chain" id="PRO_5031162424" evidence="4">
    <location>
        <begin position="25"/>
        <end position="705"/>
    </location>
</feature>
<name>A0A7W7YLW4_9BACT</name>
<feature type="signal peptide" evidence="4">
    <location>
        <begin position="1"/>
        <end position="24"/>
    </location>
</feature>
<keyword evidence="4" id="KW-0732">Signal</keyword>
<feature type="coiled-coil region" evidence="2">
    <location>
        <begin position="228"/>
        <end position="394"/>
    </location>
</feature>
<dbReference type="EMBL" id="JACHIF010000005">
    <property type="protein sequence ID" value="MBB5038514.1"/>
    <property type="molecule type" value="Genomic_DNA"/>
</dbReference>
<dbReference type="SUPFAM" id="SSF48452">
    <property type="entry name" value="TPR-like"/>
    <property type="match status" value="1"/>
</dbReference>
<keyword evidence="6" id="KW-1185">Reference proteome</keyword>
<keyword evidence="1" id="KW-0802">TPR repeat</keyword>
<dbReference type="AlphaFoldDB" id="A0A7W7YLW4"/>
<evidence type="ECO:0000256" key="1">
    <source>
        <dbReference type="PROSITE-ProRule" id="PRU00339"/>
    </source>
</evidence>
<evidence type="ECO:0000313" key="6">
    <source>
        <dbReference type="Proteomes" id="UP000534294"/>
    </source>
</evidence>
<dbReference type="Proteomes" id="UP000534294">
    <property type="component" value="Unassembled WGS sequence"/>
</dbReference>
<feature type="region of interest" description="Disordered" evidence="3">
    <location>
        <begin position="101"/>
        <end position="134"/>
    </location>
</feature>
<keyword evidence="2" id="KW-0175">Coiled coil</keyword>
<evidence type="ECO:0000256" key="3">
    <source>
        <dbReference type="SAM" id="MobiDB-lite"/>
    </source>
</evidence>